<comment type="caution">
    <text evidence="2">The sequence shown here is derived from an EMBL/GenBank/DDBJ whole genome shotgun (WGS) entry which is preliminary data.</text>
</comment>
<gene>
    <name evidence="2" type="ORF">AWB91_12435</name>
</gene>
<evidence type="ECO:0000313" key="2">
    <source>
        <dbReference type="EMBL" id="ORW32257.1"/>
    </source>
</evidence>
<dbReference type="EMBL" id="LQPK01000008">
    <property type="protein sequence ID" value="ORW32257.1"/>
    <property type="molecule type" value="Genomic_DNA"/>
</dbReference>
<evidence type="ECO:0000256" key="1">
    <source>
        <dbReference type="SAM" id="Phobius"/>
    </source>
</evidence>
<accession>A0ABX3VR89</accession>
<keyword evidence="3" id="KW-1185">Reference proteome</keyword>
<evidence type="ECO:0008006" key="4">
    <source>
        <dbReference type="Google" id="ProtNLM"/>
    </source>
</evidence>
<dbReference type="RefSeq" id="WP_085104598.1">
    <property type="nucleotide sequence ID" value="NZ_LQPK01000008.1"/>
</dbReference>
<feature type="transmembrane region" description="Helical" evidence="1">
    <location>
        <begin position="26"/>
        <end position="51"/>
    </location>
</feature>
<organism evidence="2 3">
    <name type="scientific">Mycobacterium paraense</name>
    <dbReference type="NCBI Taxonomy" id="767916"/>
    <lineage>
        <taxon>Bacteria</taxon>
        <taxon>Bacillati</taxon>
        <taxon>Actinomycetota</taxon>
        <taxon>Actinomycetes</taxon>
        <taxon>Mycobacteriales</taxon>
        <taxon>Mycobacteriaceae</taxon>
        <taxon>Mycobacterium</taxon>
        <taxon>Mycobacterium simiae complex</taxon>
    </lineage>
</organism>
<sequence length="283" mass="30464">MYQMLATAEGSAMPPALPNPDPVPDWLQIAVACASVLGSIGVIVALATFWFQWSKGKQERIDRKAELAALQRAEDDRIAAQARKIVPEIANSALFGEDIWLAHVQNASTGAVSQLKVVVEARDSDGQVVEDGIAKATGELDIGGGLQKIVSDALSGGLGGVMGSNPIPSLIQQQQQFGGGMFGGQGPSYQEQYKQLIAQQVGPEVSKRMRQAMMGQLQKIWPPSLGPAGETSVAYRATRPGLHMNIGVGFEDEAGYLWFRINTEQPKRVAPEEFGAIWHEELK</sequence>
<name>A0ABX3VR89_9MYCO</name>
<keyword evidence="1" id="KW-0472">Membrane</keyword>
<proteinExistence type="predicted"/>
<evidence type="ECO:0000313" key="3">
    <source>
        <dbReference type="Proteomes" id="UP000193801"/>
    </source>
</evidence>
<reference evidence="2 3" key="1">
    <citation type="journal article" date="2015" name="Emerg. Microbes Infect.">
        <title>Characterization of 17 strains belonging to the Mycobacterium simiae complex and description of Mycobacterium paraense sp. nov.</title>
        <authorList>
            <person name="Fusco da Costa A.R."/>
            <person name="Fedrizzi T."/>
            <person name="Lopes M.L."/>
            <person name="Pecorari M."/>
            <person name="Oliveira da Costa W.L."/>
            <person name="Giacobazzi E."/>
            <person name="da Costa Bahia J.R."/>
            <person name="De Sanctis V."/>
            <person name="Batista Lima K.V."/>
            <person name="Bertorelli R."/>
            <person name="Grottola A."/>
            <person name="Fabio A."/>
            <person name="Mariottini A."/>
            <person name="Ferretti P."/>
            <person name="Di Leva F."/>
            <person name="Fregni Serpini G."/>
            <person name="Tagliazucchi S."/>
            <person name="Rumpianesi F."/>
            <person name="Jousson O."/>
            <person name="Segata N."/>
            <person name="Tortoli E."/>
        </authorList>
    </citation>
    <scope>NUCLEOTIDE SEQUENCE [LARGE SCALE GENOMIC DNA]</scope>
    <source>
        <strain evidence="2 3">FI-07156</strain>
    </source>
</reference>
<keyword evidence="1" id="KW-0812">Transmembrane</keyword>
<protein>
    <recommendedName>
        <fullName evidence="4">Mammalian cell entry protein</fullName>
    </recommendedName>
</protein>
<dbReference type="Proteomes" id="UP000193801">
    <property type="component" value="Unassembled WGS sequence"/>
</dbReference>
<keyword evidence="1" id="KW-1133">Transmembrane helix</keyword>